<dbReference type="InterPro" id="IPR029068">
    <property type="entry name" value="Glyas_Bleomycin-R_OHBP_Dase"/>
</dbReference>
<dbReference type="AlphaFoldDB" id="A0A8J3Z3G7"/>
<protein>
    <recommendedName>
        <fullName evidence="3">Glyoxalase-like domain-containing protein</fullName>
    </recommendedName>
</protein>
<gene>
    <name evidence="1" type="ORF">Vau01_031880</name>
</gene>
<name>A0A8J3Z3G7_9ACTN</name>
<comment type="caution">
    <text evidence="1">The sequence shown here is derived from an EMBL/GenBank/DDBJ whole genome shotgun (WGS) entry which is preliminary data.</text>
</comment>
<sequence length="234" mass="24652">MTDWALLRQVVLATDDIEGAGTLIREKFRLGKGFADPELATVGLADDTMALAGGSYLELVAPSSGAPMGAALSRWLTKTGGGGYALSVQHSDAVGARDRAVALGVRLAADQLVMGHPIVQFHPADAGLLLELDGIADPEKWFWDGLGVDPSPDALIHDVVSVEAGVADPAATTSLWTEILGFGPVERHTFDLGGREVRLVPKAENPRWTITLKRSTAGAELSEGALLGAEFRYV</sequence>
<dbReference type="Gene3D" id="3.10.180.10">
    <property type="entry name" value="2,3-Dihydroxybiphenyl 1,2-Dioxygenase, domain 1"/>
    <property type="match status" value="1"/>
</dbReference>
<dbReference type="RefSeq" id="WP_203992820.1">
    <property type="nucleotide sequence ID" value="NZ_BOPG01000021.1"/>
</dbReference>
<organism evidence="1 2">
    <name type="scientific">Virgisporangium aurantiacum</name>
    <dbReference type="NCBI Taxonomy" id="175570"/>
    <lineage>
        <taxon>Bacteria</taxon>
        <taxon>Bacillati</taxon>
        <taxon>Actinomycetota</taxon>
        <taxon>Actinomycetes</taxon>
        <taxon>Micromonosporales</taxon>
        <taxon>Micromonosporaceae</taxon>
        <taxon>Virgisporangium</taxon>
    </lineage>
</organism>
<proteinExistence type="predicted"/>
<evidence type="ECO:0008006" key="3">
    <source>
        <dbReference type="Google" id="ProtNLM"/>
    </source>
</evidence>
<evidence type="ECO:0000313" key="1">
    <source>
        <dbReference type="EMBL" id="GIJ55672.1"/>
    </source>
</evidence>
<dbReference type="EMBL" id="BOPG01000021">
    <property type="protein sequence ID" value="GIJ55672.1"/>
    <property type="molecule type" value="Genomic_DNA"/>
</dbReference>
<dbReference type="Proteomes" id="UP000612585">
    <property type="component" value="Unassembled WGS sequence"/>
</dbReference>
<dbReference type="SUPFAM" id="SSF54593">
    <property type="entry name" value="Glyoxalase/Bleomycin resistance protein/Dihydroxybiphenyl dioxygenase"/>
    <property type="match status" value="1"/>
</dbReference>
<reference evidence="1" key="1">
    <citation type="submission" date="2021-01" db="EMBL/GenBank/DDBJ databases">
        <title>Whole genome shotgun sequence of Virgisporangium aurantiacum NBRC 16421.</title>
        <authorList>
            <person name="Komaki H."/>
            <person name="Tamura T."/>
        </authorList>
    </citation>
    <scope>NUCLEOTIDE SEQUENCE</scope>
    <source>
        <strain evidence="1">NBRC 16421</strain>
    </source>
</reference>
<evidence type="ECO:0000313" key="2">
    <source>
        <dbReference type="Proteomes" id="UP000612585"/>
    </source>
</evidence>
<keyword evidence="2" id="KW-1185">Reference proteome</keyword>
<accession>A0A8J3Z3G7</accession>